<sequence>MKRTEAQKISIAALMIALGLIIPFFTSHMFGVPGTIILPMHLPIIIGGLVCGPLYGGIIGFIVPVLSSLLTGMPVVYPMLPLMAVQLIFMGMFAGLFAKHFNTLISSIGGIVGGWVAYSAMLWILIQISGHAMNMTVSSALVMGIPGIVIQLIACPLVAKFINHLMKTTISNKESNYAK</sequence>
<protein>
    <recommendedName>
        <fullName evidence="4">ECF transporter S component</fullName>
    </recommendedName>
</protein>
<dbReference type="Pfam" id="PF12822">
    <property type="entry name" value="ECF_trnsprt"/>
    <property type="match status" value="1"/>
</dbReference>
<organism evidence="2 3">
    <name type="scientific">Companilactobacillus farciminis</name>
    <dbReference type="NCBI Taxonomy" id="1612"/>
    <lineage>
        <taxon>Bacteria</taxon>
        <taxon>Bacillati</taxon>
        <taxon>Bacillota</taxon>
        <taxon>Bacilli</taxon>
        <taxon>Lactobacillales</taxon>
        <taxon>Lactobacillaceae</taxon>
        <taxon>Companilactobacillus</taxon>
    </lineage>
</organism>
<gene>
    <name evidence="2" type="ORF">C5L30_000409</name>
</gene>
<dbReference type="Gene3D" id="1.10.1760.20">
    <property type="match status" value="1"/>
</dbReference>
<feature type="transmembrane region" description="Helical" evidence="1">
    <location>
        <begin position="138"/>
        <end position="159"/>
    </location>
</feature>
<keyword evidence="3" id="KW-1185">Reference proteome</keyword>
<keyword evidence="1" id="KW-0472">Membrane</keyword>
<feature type="transmembrane region" description="Helical" evidence="1">
    <location>
        <begin position="104"/>
        <end position="126"/>
    </location>
</feature>
<evidence type="ECO:0000313" key="3">
    <source>
        <dbReference type="Proteomes" id="UP000295257"/>
    </source>
</evidence>
<feature type="transmembrane region" description="Helical" evidence="1">
    <location>
        <begin position="75"/>
        <end position="98"/>
    </location>
</feature>
<comment type="caution">
    <text evidence="2">The sequence shown here is derived from an EMBL/GenBank/DDBJ whole genome shotgun (WGS) entry which is preliminary data.</text>
</comment>
<feature type="transmembrane region" description="Helical" evidence="1">
    <location>
        <begin position="12"/>
        <end position="30"/>
    </location>
</feature>
<dbReference type="EMBL" id="PUFN01000012">
    <property type="protein sequence ID" value="TDG73022.1"/>
    <property type="molecule type" value="Genomic_DNA"/>
</dbReference>
<feature type="transmembrane region" description="Helical" evidence="1">
    <location>
        <begin position="42"/>
        <end position="63"/>
    </location>
</feature>
<proteinExistence type="predicted"/>
<reference evidence="2 3" key="1">
    <citation type="journal article" date="2019" name="Appl. Microbiol. Biotechnol.">
        <title>Uncovering carbohydrate metabolism through a genotype-phenotype association study of 56 lactic acid bacteria genomes.</title>
        <authorList>
            <person name="Buron-Moles G."/>
            <person name="Chailyan A."/>
            <person name="Dolejs I."/>
            <person name="Forster J."/>
            <person name="Miks M.H."/>
        </authorList>
    </citation>
    <scope>NUCLEOTIDE SEQUENCE [LARGE SCALE GENOMIC DNA]</scope>
    <source>
        <strain evidence="2 3">ATCC 29644</strain>
    </source>
</reference>
<dbReference type="InterPro" id="IPR024529">
    <property type="entry name" value="ECF_trnsprt_substrate-spec"/>
</dbReference>
<keyword evidence="1" id="KW-0812">Transmembrane</keyword>
<accession>A0A4R5NG00</accession>
<keyword evidence="1" id="KW-1133">Transmembrane helix</keyword>
<evidence type="ECO:0008006" key="4">
    <source>
        <dbReference type="Google" id="ProtNLM"/>
    </source>
</evidence>
<name>A0A4R5NG00_9LACO</name>
<dbReference type="AlphaFoldDB" id="A0A4R5NG00"/>
<evidence type="ECO:0000313" key="2">
    <source>
        <dbReference type="EMBL" id="TDG73022.1"/>
    </source>
</evidence>
<evidence type="ECO:0000256" key="1">
    <source>
        <dbReference type="SAM" id="Phobius"/>
    </source>
</evidence>
<dbReference type="GO" id="GO:0022857">
    <property type="term" value="F:transmembrane transporter activity"/>
    <property type="evidence" value="ECO:0007669"/>
    <property type="project" value="InterPro"/>
</dbReference>
<dbReference type="Proteomes" id="UP000295257">
    <property type="component" value="Unassembled WGS sequence"/>
</dbReference>
<dbReference type="RefSeq" id="WP_010019047.1">
    <property type="nucleotide sequence ID" value="NZ_PUFN01000012.1"/>
</dbReference>